<comment type="similarity">
    <text evidence="1">Belongs to the GST superfamily. NadH family.</text>
</comment>
<gene>
    <name evidence="4" type="ORF">CAP_8409</name>
</gene>
<dbReference type="STRING" id="1192034.CAP_8409"/>
<dbReference type="GO" id="GO:0004602">
    <property type="term" value="F:glutathione peroxidase activity"/>
    <property type="evidence" value="ECO:0007669"/>
    <property type="project" value="TreeGrafter"/>
</dbReference>
<keyword evidence="1 4" id="KW-0413">Isomerase</keyword>
<protein>
    <recommendedName>
        <fullName evidence="1">2-hydroxychromene-2-carboxylate isomerase</fullName>
        <ecNumber evidence="1">5.99.1.4</ecNumber>
    </recommendedName>
</protein>
<feature type="domain" description="DSBA-like thioredoxin" evidence="3">
    <location>
        <begin position="4"/>
        <end position="194"/>
    </location>
</feature>
<dbReference type="CDD" id="cd03022">
    <property type="entry name" value="DsbA_HCCA_Iso"/>
    <property type="match status" value="1"/>
</dbReference>
<dbReference type="PIRSF" id="PIRSF006386">
    <property type="entry name" value="HCCAis_GSTk"/>
    <property type="match status" value="1"/>
</dbReference>
<dbReference type="eggNOG" id="COG3917">
    <property type="taxonomic scope" value="Bacteria"/>
</dbReference>
<dbReference type="Pfam" id="PF01323">
    <property type="entry name" value="DSBA"/>
    <property type="match status" value="1"/>
</dbReference>
<comment type="caution">
    <text evidence="4">The sequence shown here is derived from an EMBL/GenBank/DDBJ whole genome shotgun (WGS) entry which is preliminary data.</text>
</comment>
<dbReference type="EMBL" id="ASRX01000083">
    <property type="protein sequence ID" value="EYF01367.1"/>
    <property type="molecule type" value="Genomic_DNA"/>
</dbReference>
<evidence type="ECO:0000313" key="5">
    <source>
        <dbReference type="Proteomes" id="UP000019678"/>
    </source>
</evidence>
<dbReference type="GO" id="GO:0018845">
    <property type="term" value="F:2-hydroxychromene-2-carboxylate isomerase activity"/>
    <property type="evidence" value="ECO:0007669"/>
    <property type="project" value="UniProtKB-UniRule"/>
</dbReference>
<evidence type="ECO:0000259" key="3">
    <source>
        <dbReference type="Pfam" id="PF01323"/>
    </source>
</evidence>
<dbReference type="PANTHER" id="PTHR42943:SF4">
    <property type="entry name" value="C2H2-TYPE DOMAIN-CONTAINING PROTEIN"/>
    <property type="match status" value="1"/>
</dbReference>
<dbReference type="InterPro" id="IPR044087">
    <property type="entry name" value="NahD-like"/>
</dbReference>
<evidence type="ECO:0000256" key="1">
    <source>
        <dbReference type="PIRNR" id="PIRNR006386"/>
    </source>
</evidence>
<dbReference type="Proteomes" id="UP000019678">
    <property type="component" value="Unassembled WGS sequence"/>
</dbReference>
<sequence>MKHVDFWFDVSSPFAYLGAAQIDALAARHDATVSYRPFFLGALFKRIGTPEVPLFAASAPKQRYYYADLHRWADHIGVPFRFPTRFPMLSIKPLRMLISLPDAERPRLAHPLFRAYWAEDRDISDDKTLADIATSAGFDPAPLLSATTDDQIKTKLRDATEEAVQAGICGAPTFIVNGLLFWGQDRLLFVEKALNGWVSATEREA</sequence>
<dbReference type="PANTHER" id="PTHR42943">
    <property type="entry name" value="GLUTATHIONE S-TRANSFERASE KAPPA"/>
    <property type="match status" value="1"/>
</dbReference>
<proteinExistence type="inferred from homology"/>
<dbReference type="EC" id="5.99.1.4" evidence="1"/>
<reference evidence="4 5" key="1">
    <citation type="submission" date="2013-05" db="EMBL/GenBank/DDBJ databases">
        <title>Genome assembly of Chondromyces apiculatus DSM 436.</title>
        <authorList>
            <person name="Sharma G."/>
            <person name="Khatri I."/>
            <person name="Kaur C."/>
            <person name="Mayilraj S."/>
            <person name="Subramanian S."/>
        </authorList>
    </citation>
    <scope>NUCLEOTIDE SEQUENCE [LARGE SCALE GENOMIC DNA]</scope>
    <source>
        <strain evidence="4 5">DSM 436</strain>
    </source>
</reference>
<dbReference type="GO" id="GO:1901170">
    <property type="term" value="P:naphthalene catabolic process"/>
    <property type="evidence" value="ECO:0007669"/>
    <property type="project" value="InterPro"/>
</dbReference>
<dbReference type="InterPro" id="IPR001853">
    <property type="entry name" value="DSBA-like_thioredoxin_dom"/>
</dbReference>
<dbReference type="SUPFAM" id="SSF52833">
    <property type="entry name" value="Thioredoxin-like"/>
    <property type="match status" value="1"/>
</dbReference>
<feature type="active site" description="Nucleophile" evidence="2">
    <location>
        <position position="12"/>
    </location>
</feature>
<dbReference type="RefSeq" id="WP_044249573.1">
    <property type="nucleotide sequence ID" value="NZ_ASRX01000083.1"/>
</dbReference>
<organism evidence="4 5">
    <name type="scientific">Chondromyces apiculatus DSM 436</name>
    <dbReference type="NCBI Taxonomy" id="1192034"/>
    <lineage>
        <taxon>Bacteria</taxon>
        <taxon>Pseudomonadati</taxon>
        <taxon>Myxococcota</taxon>
        <taxon>Polyangia</taxon>
        <taxon>Polyangiales</taxon>
        <taxon>Polyangiaceae</taxon>
        <taxon>Chondromyces</taxon>
    </lineage>
</organism>
<dbReference type="GO" id="GO:0006749">
    <property type="term" value="P:glutathione metabolic process"/>
    <property type="evidence" value="ECO:0007669"/>
    <property type="project" value="TreeGrafter"/>
</dbReference>
<dbReference type="AlphaFoldDB" id="A0A017SX58"/>
<evidence type="ECO:0000256" key="2">
    <source>
        <dbReference type="PIRSR" id="PIRSR006386-1"/>
    </source>
</evidence>
<dbReference type="InterPro" id="IPR051924">
    <property type="entry name" value="GST_Kappa/NadH"/>
</dbReference>
<dbReference type="InterPro" id="IPR014440">
    <property type="entry name" value="HCCAis_GSTk"/>
</dbReference>
<accession>A0A017SX58</accession>
<evidence type="ECO:0000313" key="4">
    <source>
        <dbReference type="EMBL" id="EYF01367.1"/>
    </source>
</evidence>
<comment type="catalytic activity">
    <reaction evidence="1">
        <text>2-hydroxychromene-2-carboxylate = (3E)-4-(2-hydroxyphenyl)-2-oxobut-3-enoate</text>
        <dbReference type="Rhea" id="RHEA:27401"/>
        <dbReference type="ChEBI" id="CHEBI:59350"/>
        <dbReference type="ChEBI" id="CHEBI:59353"/>
        <dbReference type="EC" id="5.99.1.4"/>
    </reaction>
</comment>
<keyword evidence="5" id="KW-1185">Reference proteome</keyword>
<dbReference type="GO" id="GO:0004364">
    <property type="term" value="F:glutathione transferase activity"/>
    <property type="evidence" value="ECO:0007669"/>
    <property type="project" value="TreeGrafter"/>
</dbReference>
<dbReference type="Gene3D" id="3.40.30.10">
    <property type="entry name" value="Glutaredoxin"/>
    <property type="match status" value="1"/>
</dbReference>
<name>A0A017SX58_9BACT</name>
<dbReference type="InterPro" id="IPR036249">
    <property type="entry name" value="Thioredoxin-like_sf"/>
</dbReference>